<protein>
    <submittedName>
        <fullName evidence="2">Uncharacterized protein</fullName>
    </submittedName>
</protein>
<name>A0AC34F707_9BILA</name>
<proteinExistence type="predicted"/>
<dbReference type="Proteomes" id="UP000887579">
    <property type="component" value="Unplaced"/>
</dbReference>
<reference evidence="2" key="1">
    <citation type="submission" date="2022-11" db="UniProtKB">
        <authorList>
            <consortium name="WormBaseParasite"/>
        </authorList>
    </citation>
    <scope>IDENTIFICATION</scope>
</reference>
<dbReference type="WBParaSite" id="ES5_v2.g13000.t1">
    <property type="protein sequence ID" value="ES5_v2.g13000.t1"/>
    <property type="gene ID" value="ES5_v2.g13000"/>
</dbReference>
<sequence>MSGSCGIVNPYMNKRAAKNENYEPTYYEHIANTLTHGMLFLMSTLYHLCEFLFRPDKKTLRYYLHITDRVAIYFFIAASSNPWLSLRHSDYLGKNLKWFVWFSAIFGICYQFKFHERFKTVETCMYIVISTIPFAAMATMNDRTGLPLMLLGGAVYAVGVIFFKMDGVIPFAHAIWHAHVVVGASIHTYAIYTVLLGPDKFNPFPNVDFPQ</sequence>
<accession>A0AC34F707</accession>
<organism evidence="1 2">
    <name type="scientific">Panagrolaimus sp. ES5</name>
    <dbReference type="NCBI Taxonomy" id="591445"/>
    <lineage>
        <taxon>Eukaryota</taxon>
        <taxon>Metazoa</taxon>
        <taxon>Ecdysozoa</taxon>
        <taxon>Nematoda</taxon>
        <taxon>Chromadorea</taxon>
        <taxon>Rhabditida</taxon>
        <taxon>Tylenchina</taxon>
        <taxon>Panagrolaimomorpha</taxon>
        <taxon>Panagrolaimoidea</taxon>
        <taxon>Panagrolaimidae</taxon>
        <taxon>Panagrolaimus</taxon>
    </lineage>
</organism>
<evidence type="ECO:0000313" key="2">
    <source>
        <dbReference type="WBParaSite" id="ES5_v2.g13000.t1"/>
    </source>
</evidence>
<evidence type="ECO:0000313" key="1">
    <source>
        <dbReference type="Proteomes" id="UP000887579"/>
    </source>
</evidence>